<evidence type="ECO:0000256" key="1">
    <source>
        <dbReference type="SAM" id="MobiDB-lite"/>
    </source>
</evidence>
<sequence length="65" mass="7239">MLFFPDAEPLQPQGIGNDGDGAQRHRRARENRGEQRPAEGVEQTRGERNADDVVGKRPEEVLADV</sequence>
<protein>
    <submittedName>
        <fullName evidence="2">Uncharacterized protein</fullName>
    </submittedName>
</protein>
<proteinExistence type="predicted"/>
<feature type="compositionally biased region" description="Basic and acidic residues" evidence="1">
    <location>
        <begin position="30"/>
        <end position="65"/>
    </location>
</feature>
<gene>
    <name evidence="2" type="ORF">SDC9_63157</name>
</gene>
<comment type="caution">
    <text evidence="2">The sequence shown here is derived from an EMBL/GenBank/DDBJ whole genome shotgun (WGS) entry which is preliminary data.</text>
</comment>
<evidence type="ECO:0000313" key="2">
    <source>
        <dbReference type="EMBL" id="MPM16775.1"/>
    </source>
</evidence>
<organism evidence="2">
    <name type="scientific">bioreactor metagenome</name>
    <dbReference type="NCBI Taxonomy" id="1076179"/>
    <lineage>
        <taxon>unclassified sequences</taxon>
        <taxon>metagenomes</taxon>
        <taxon>ecological metagenomes</taxon>
    </lineage>
</organism>
<dbReference type="EMBL" id="VSSQ01002675">
    <property type="protein sequence ID" value="MPM16775.1"/>
    <property type="molecule type" value="Genomic_DNA"/>
</dbReference>
<accession>A0A644XKR7</accession>
<dbReference type="AlphaFoldDB" id="A0A644XKR7"/>
<name>A0A644XKR7_9ZZZZ</name>
<reference evidence="2" key="1">
    <citation type="submission" date="2019-08" db="EMBL/GenBank/DDBJ databases">
        <authorList>
            <person name="Kucharzyk K."/>
            <person name="Murdoch R.W."/>
            <person name="Higgins S."/>
            <person name="Loffler F."/>
        </authorList>
    </citation>
    <scope>NUCLEOTIDE SEQUENCE</scope>
</reference>
<feature type="region of interest" description="Disordered" evidence="1">
    <location>
        <begin position="1"/>
        <end position="65"/>
    </location>
</feature>